<dbReference type="Proteomes" id="UP000177838">
    <property type="component" value="Unassembled WGS sequence"/>
</dbReference>
<gene>
    <name evidence="1" type="ORF">A2589_01540</name>
</gene>
<evidence type="ECO:0000313" key="2">
    <source>
        <dbReference type="Proteomes" id="UP000177838"/>
    </source>
</evidence>
<dbReference type="EMBL" id="MHTK01000006">
    <property type="protein sequence ID" value="OHA59526.1"/>
    <property type="molecule type" value="Genomic_DNA"/>
</dbReference>
<evidence type="ECO:0000313" key="1">
    <source>
        <dbReference type="EMBL" id="OHA59526.1"/>
    </source>
</evidence>
<comment type="caution">
    <text evidence="1">The sequence shown here is derived from an EMBL/GenBank/DDBJ whole genome shotgun (WGS) entry which is preliminary data.</text>
</comment>
<accession>A0A1G2QG36</accession>
<proteinExistence type="predicted"/>
<sequence>MTRKKILIFIVIMIGVVVWAMTTLKVSDELSVEQVVYVRDIYQAGGRFHVVLDQVEGQGSVVVEVSPLAGVQEFYLSSRTDLILGQGGKDQFSLSPRKLHSKFKSLDQGETLYRLPFVAVTRGGYLVSLTEIYDPLLN</sequence>
<dbReference type="AlphaFoldDB" id="A0A1G2QG36"/>
<organism evidence="1 2">
    <name type="scientific">Candidatus Vogelbacteria bacterium RIFOXYD1_FULL_46_19</name>
    <dbReference type="NCBI Taxonomy" id="1802439"/>
    <lineage>
        <taxon>Bacteria</taxon>
        <taxon>Candidatus Vogeliibacteriota</taxon>
    </lineage>
</organism>
<reference evidence="1 2" key="1">
    <citation type="journal article" date="2016" name="Nat. Commun.">
        <title>Thousands of microbial genomes shed light on interconnected biogeochemical processes in an aquifer system.</title>
        <authorList>
            <person name="Anantharaman K."/>
            <person name="Brown C.T."/>
            <person name="Hug L.A."/>
            <person name="Sharon I."/>
            <person name="Castelle C.J."/>
            <person name="Probst A.J."/>
            <person name="Thomas B.C."/>
            <person name="Singh A."/>
            <person name="Wilkins M.J."/>
            <person name="Karaoz U."/>
            <person name="Brodie E.L."/>
            <person name="Williams K.H."/>
            <person name="Hubbard S.S."/>
            <person name="Banfield J.F."/>
        </authorList>
    </citation>
    <scope>NUCLEOTIDE SEQUENCE [LARGE SCALE GENOMIC DNA]</scope>
</reference>
<dbReference type="STRING" id="1802439.A2589_01540"/>
<name>A0A1G2QG36_9BACT</name>
<protein>
    <submittedName>
        <fullName evidence="1">Uncharacterized protein</fullName>
    </submittedName>
</protein>